<dbReference type="GO" id="GO:0042910">
    <property type="term" value="F:xenobiotic transmembrane transporter activity"/>
    <property type="evidence" value="ECO:0007669"/>
    <property type="project" value="TreeGrafter"/>
</dbReference>
<dbReference type="Gene3D" id="3.30.70.1320">
    <property type="entry name" value="Multidrug efflux transporter AcrB pore domain like"/>
    <property type="match status" value="1"/>
</dbReference>
<feature type="transmembrane region" description="Helical" evidence="1">
    <location>
        <begin position="923"/>
        <end position="943"/>
    </location>
</feature>
<reference evidence="2 3" key="1">
    <citation type="submission" date="2017-09" db="EMBL/GenBank/DDBJ databases">
        <title>Depth-based differentiation of microbial function through sediment-hosted aquifers and enrichment of novel symbionts in the deep terrestrial subsurface.</title>
        <authorList>
            <person name="Probst A.J."/>
            <person name="Ladd B."/>
            <person name="Jarett J.K."/>
            <person name="Geller-Mcgrath D.E."/>
            <person name="Sieber C.M."/>
            <person name="Emerson J.B."/>
            <person name="Anantharaman K."/>
            <person name="Thomas B.C."/>
            <person name="Malmstrom R."/>
            <person name="Stieglmeier M."/>
            <person name="Klingl A."/>
            <person name="Woyke T."/>
            <person name="Ryan C.M."/>
            <person name="Banfield J.F."/>
        </authorList>
    </citation>
    <scope>NUCLEOTIDE SEQUENCE [LARGE SCALE GENOMIC DNA]</scope>
    <source>
        <strain evidence="2">CG23_combo_of_CG06-09_8_20_14_all_49_15</strain>
    </source>
</reference>
<feature type="transmembrane region" description="Helical" evidence="1">
    <location>
        <begin position="360"/>
        <end position="378"/>
    </location>
</feature>
<name>A0A2G9ZMK7_9BACT</name>
<feature type="transmembrane region" description="Helical" evidence="1">
    <location>
        <begin position="410"/>
        <end position="429"/>
    </location>
</feature>
<feature type="transmembrane region" description="Helical" evidence="1">
    <location>
        <begin position="1020"/>
        <end position="1046"/>
    </location>
</feature>
<dbReference type="PRINTS" id="PR00702">
    <property type="entry name" value="ACRIFLAVINRP"/>
</dbReference>
<evidence type="ECO:0000256" key="1">
    <source>
        <dbReference type="SAM" id="Phobius"/>
    </source>
</evidence>
<dbReference type="PANTHER" id="PTHR32063">
    <property type="match status" value="1"/>
</dbReference>
<protein>
    <recommendedName>
        <fullName evidence="4">Acriflavin resistance protein</fullName>
    </recommendedName>
</protein>
<feature type="transmembrane region" description="Helical" evidence="1">
    <location>
        <begin position="997"/>
        <end position="1014"/>
    </location>
</feature>
<comment type="caution">
    <text evidence="2">The sequence shown here is derived from an EMBL/GenBank/DDBJ whole genome shotgun (WGS) entry which is preliminary data.</text>
</comment>
<dbReference type="Pfam" id="PF00873">
    <property type="entry name" value="ACR_tran"/>
    <property type="match status" value="1"/>
</dbReference>
<keyword evidence="1" id="KW-0472">Membrane</keyword>
<feature type="transmembrane region" description="Helical" evidence="1">
    <location>
        <begin position="35"/>
        <end position="54"/>
    </location>
</feature>
<gene>
    <name evidence="2" type="ORF">COX22_03690</name>
</gene>
<keyword evidence="1" id="KW-1133">Transmembrane helix</keyword>
<proteinExistence type="predicted"/>
<keyword evidence="1" id="KW-0812">Transmembrane</keyword>
<dbReference type="Proteomes" id="UP000230729">
    <property type="component" value="Unassembled WGS sequence"/>
</dbReference>
<dbReference type="AlphaFoldDB" id="A0A2G9ZMK7"/>
<dbReference type="Gene3D" id="3.30.70.1440">
    <property type="entry name" value="Multidrug efflux transporter AcrB pore domain"/>
    <property type="match status" value="1"/>
</dbReference>
<dbReference type="Gene3D" id="3.30.2090.10">
    <property type="entry name" value="Multidrug efflux transporter AcrB TolC docking domain, DN and DC subdomains"/>
    <property type="match status" value="2"/>
</dbReference>
<feature type="transmembrane region" description="Helical" evidence="1">
    <location>
        <begin position="385"/>
        <end position="404"/>
    </location>
</feature>
<dbReference type="PANTHER" id="PTHR32063:SF24">
    <property type="entry name" value="CATION EFFLUX SYSTEM (ACRB_ACRD_ACRF FAMILY)"/>
    <property type="match status" value="1"/>
</dbReference>
<evidence type="ECO:0000313" key="3">
    <source>
        <dbReference type="Proteomes" id="UP000230729"/>
    </source>
</evidence>
<dbReference type="Gene3D" id="1.20.1640.10">
    <property type="entry name" value="Multidrug efflux transporter AcrB transmembrane domain"/>
    <property type="match status" value="2"/>
</dbReference>
<dbReference type="SUPFAM" id="SSF82866">
    <property type="entry name" value="Multidrug efflux transporter AcrB transmembrane domain"/>
    <property type="match status" value="2"/>
</dbReference>
<feature type="transmembrane region" description="Helical" evidence="1">
    <location>
        <begin position="898"/>
        <end position="916"/>
    </location>
</feature>
<accession>A0A2G9ZMK7</accession>
<dbReference type="EMBL" id="PCSD01000091">
    <property type="protein sequence ID" value="PIP33568.1"/>
    <property type="molecule type" value="Genomic_DNA"/>
</dbReference>
<dbReference type="SUPFAM" id="SSF82693">
    <property type="entry name" value="Multidrug efflux transporter AcrB pore domain, PN1, PN2, PC1 and PC2 subdomains"/>
    <property type="match status" value="3"/>
</dbReference>
<evidence type="ECO:0000313" key="2">
    <source>
        <dbReference type="EMBL" id="PIP33568.1"/>
    </source>
</evidence>
<feature type="transmembrane region" description="Helical" evidence="1">
    <location>
        <begin position="493"/>
        <end position="513"/>
    </location>
</feature>
<sequence>MDREGYQKKRSADEVSAMKKEEKSFFGFFVKNFRFTYLLIITISLLGAYALWALPREANPEVKIPFAAVSAVFPGATPADMEDLVIKKLENKIKNLDGLRRFNSRAGQGFASIFVEFYAEEDIKDSLRKLREAVDDAAPDLPAEAETPVVLEINANDIPIVTYSLAGNLAEKDLKIYADRVQEEFEQIANVSKVVMSGEQQREFLVALSQNQLAAFNLTPGQVAAAISRANFSLPAGQIDIDGFNYNIRVEGKIAETETLNDLVIATYGNAPVFLRDIALVKDTFKEKTSIAKLGFAGEISQPTISLQIYKKTGGNILKIITAADQAIGSLAEKKILPADLEVVKTNDNAAFIREDLRQLGTNGLQTVILITLLLALAVSWRGALITALAVPFAFFMAFIFLLLEGMTLNSLVLFSLVLSLGLMVDNVIVINEGINEFVNDRQKRPYEAALLAIAYYKWPIISGTMTTVAAFLPMLLVSGILGEYLKTLPMTISATLISSLFIALGIVPPLVARLLKVKFADGGQVTSRGEKRHLLIAGWKRKTQNFYEKNLRRILTSQTRRRLIIGTVWFVFVLALAVPFSGLMKIELFSEVDVDYFAVNIKLPAGSTLAANEEKTAAAEKIIAGLSDVDNYVTVIGSSINLGNFGGGGSGSHLANITVNLKPKKDRAAKSYEIADDLRARLTEIPNAEINVESISAGPPSGSPIEVRLTGDDLGRLAAAAEEIKGYFALQPAVINIKDNTENGAGDFTFHVDRQKANYYGLDNATVAAGLRTALSGAKASTVNLNGEDIDITVKNEQNEIVNITDLQEILLPNGRGELIPLRQIASLRLEPSLLSINHLDGKRAIVITADTTPDADKQKIFRDFAAWQAQAKQLSDINITSGGEMEDINKSFRETFLSMIVAIILIAFILVLQFNSFRQPFIILFTLPLALIGVIFGLNLLRLPFSFPAFIGLVSLAGIAVNDAIILIDRINKNLADGLELIEGIIEAGRARIQPIFLTTATTIAGILPLAFTNEFWVGLSVTIIFGLFSATLLTLIIVPIMYVSLCAREKCSPSAGQNGPPADTITAA</sequence>
<evidence type="ECO:0008006" key="4">
    <source>
        <dbReference type="Google" id="ProtNLM"/>
    </source>
</evidence>
<dbReference type="SUPFAM" id="SSF82714">
    <property type="entry name" value="Multidrug efflux transporter AcrB TolC docking domain, DN and DC subdomains"/>
    <property type="match status" value="2"/>
</dbReference>
<feature type="transmembrane region" description="Helical" evidence="1">
    <location>
        <begin position="450"/>
        <end position="473"/>
    </location>
</feature>
<dbReference type="InterPro" id="IPR001036">
    <property type="entry name" value="Acrflvin-R"/>
</dbReference>
<dbReference type="InterPro" id="IPR027463">
    <property type="entry name" value="AcrB_DN_DC_subdom"/>
</dbReference>
<dbReference type="GO" id="GO:0005886">
    <property type="term" value="C:plasma membrane"/>
    <property type="evidence" value="ECO:0007669"/>
    <property type="project" value="TreeGrafter"/>
</dbReference>
<dbReference type="Gene3D" id="3.30.70.1430">
    <property type="entry name" value="Multidrug efflux transporter AcrB pore domain"/>
    <property type="match status" value="2"/>
</dbReference>
<feature type="transmembrane region" description="Helical" evidence="1">
    <location>
        <begin position="564"/>
        <end position="585"/>
    </location>
</feature>
<organism evidence="2 3">
    <name type="scientific">Candidatus Falkowbacteria bacterium CG23_combo_of_CG06-09_8_20_14_all_49_15</name>
    <dbReference type="NCBI Taxonomy" id="1974572"/>
    <lineage>
        <taxon>Bacteria</taxon>
        <taxon>Candidatus Falkowiibacteriota</taxon>
    </lineage>
</organism>
<feature type="transmembrane region" description="Helical" evidence="1">
    <location>
        <begin position="949"/>
        <end position="970"/>
    </location>
</feature>